<keyword evidence="3" id="KW-1185">Reference proteome</keyword>
<feature type="domain" description="MmyB-like transcription regulator ligand binding" evidence="1">
    <location>
        <begin position="1"/>
        <end position="132"/>
    </location>
</feature>
<feature type="non-terminal residue" evidence="2">
    <location>
        <position position="1"/>
    </location>
</feature>
<reference evidence="2 3" key="1">
    <citation type="submission" date="2021-07" db="EMBL/GenBank/DDBJ databases">
        <title>Paenibacillus radiodurans sp. nov., isolated from the southeastern edge of Tengger Desert.</title>
        <authorList>
            <person name="Zhang G."/>
        </authorList>
    </citation>
    <scope>NUCLEOTIDE SEQUENCE [LARGE SCALE GENOMIC DNA]</scope>
    <source>
        <strain evidence="2 3">CCM 7311</strain>
    </source>
</reference>
<gene>
    <name evidence="2" type="ORF">K0U00_17810</name>
</gene>
<dbReference type="InterPro" id="IPR041413">
    <property type="entry name" value="MLTR_LBD"/>
</dbReference>
<sequence>LHWNLAAETVFNLSQIPGPHSRNMLWRAFAMPELMKNPNWSKMAQGLVAQFRADYALYPGDPWFEELKHDLEEASPDFVRFWSEHQVMEMPDCHKEFNHPELGDLEFEYAAFQVTTVTGMKLAVYTASPATAVKLAGDGTSAGPPQSVLYPLTASDRGDGLS</sequence>
<proteinExistence type="predicted"/>
<evidence type="ECO:0000259" key="1">
    <source>
        <dbReference type="Pfam" id="PF17765"/>
    </source>
</evidence>
<dbReference type="Proteomes" id="UP001519887">
    <property type="component" value="Unassembled WGS sequence"/>
</dbReference>
<evidence type="ECO:0000313" key="2">
    <source>
        <dbReference type="EMBL" id="MBW7455886.1"/>
    </source>
</evidence>
<dbReference type="Gene3D" id="3.30.450.180">
    <property type="match status" value="1"/>
</dbReference>
<accession>A0ABS7C4S5</accession>
<organism evidence="2 3">
    <name type="scientific">Paenibacillus sepulcri</name>
    <dbReference type="NCBI Taxonomy" id="359917"/>
    <lineage>
        <taxon>Bacteria</taxon>
        <taxon>Bacillati</taxon>
        <taxon>Bacillota</taxon>
        <taxon>Bacilli</taxon>
        <taxon>Bacillales</taxon>
        <taxon>Paenibacillaceae</taxon>
        <taxon>Paenibacillus</taxon>
    </lineage>
</organism>
<protein>
    <recommendedName>
        <fullName evidence="1">MmyB-like transcription regulator ligand binding domain-containing protein</fullName>
    </recommendedName>
</protein>
<dbReference type="Pfam" id="PF17765">
    <property type="entry name" value="MLTR_LBD"/>
    <property type="match status" value="1"/>
</dbReference>
<dbReference type="PANTHER" id="PTHR35010">
    <property type="entry name" value="BLL4672 PROTEIN-RELATED"/>
    <property type="match status" value="1"/>
</dbReference>
<comment type="caution">
    <text evidence="2">The sequence shown here is derived from an EMBL/GenBank/DDBJ whole genome shotgun (WGS) entry which is preliminary data.</text>
</comment>
<evidence type="ECO:0000313" key="3">
    <source>
        <dbReference type="Proteomes" id="UP001519887"/>
    </source>
</evidence>
<name>A0ABS7C4S5_9BACL</name>
<dbReference type="EMBL" id="JAHZIK010000454">
    <property type="protein sequence ID" value="MBW7455886.1"/>
    <property type="molecule type" value="Genomic_DNA"/>
</dbReference>